<dbReference type="EMBL" id="SNRW01016459">
    <property type="protein sequence ID" value="KAA6369346.1"/>
    <property type="molecule type" value="Genomic_DNA"/>
</dbReference>
<proteinExistence type="predicted"/>
<sequence>VKDKIKVYQEGKKAARTLTQAQQTKLLLEARGGGQTKQPNRNLIIRYPQMLIIAVSNQLQGITLQGIGGQGFSNFRFP</sequence>
<gene>
    <name evidence="1" type="ORF">EZS28_035126</name>
</gene>
<evidence type="ECO:0000313" key="1">
    <source>
        <dbReference type="EMBL" id="KAA6369346.1"/>
    </source>
</evidence>
<accession>A0A5J4UEZ8</accession>
<organism evidence="1 2">
    <name type="scientific">Streblomastix strix</name>
    <dbReference type="NCBI Taxonomy" id="222440"/>
    <lineage>
        <taxon>Eukaryota</taxon>
        <taxon>Metamonada</taxon>
        <taxon>Preaxostyla</taxon>
        <taxon>Oxymonadida</taxon>
        <taxon>Streblomastigidae</taxon>
        <taxon>Streblomastix</taxon>
    </lineage>
</organism>
<dbReference type="Proteomes" id="UP000324800">
    <property type="component" value="Unassembled WGS sequence"/>
</dbReference>
<reference evidence="1 2" key="1">
    <citation type="submission" date="2019-03" db="EMBL/GenBank/DDBJ databases">
        <title>Single cell metagenomics reveals metabolic interactions within the superorganism composed of flagellate Streblomastix strix and complex community of Bacteroidetes bacteria on its surface.</title>
        <authorList>
            <person name="Treitli S.C."/>
            <person name="Kolisko M."/>
            <person name="Husnik F."/>
            <person name="Keeling P."/>
            <person name="Hampl V."/>
        </authorList>
    </citation>
    <scope>NUCLEOTIDE SEQUENCE [LARGE SCALE GENOMIC DNA]</scope>
    <source>
        <strain evidence="1">ST1C</strain>
    </source>
</reference>
<name>A0A5J4UEZ8_9EUKA</name>
<evidence type="ECO:0000313" key="2">
    <source>
        <dbReference type="Proteomes" id="UP000324800"/>
    </source>
</evidence>
<dbReference type="AlphaFoldDB" id="A0A5J4UEZ8"/>
<feature type="non-terminal residue" evidence="1">
    <location>
        <position position="1"/>
    </location>
</feature>
<protein>
    <submittedName>
        <fullName evidence="1">Uncharacterized protein</fullName>
    </submittedName>
</protein>
<comment type="caution">
    <text evidence="1">The sequence shown here is derived from an EMBL/GenBank/DDBJ whole genome shotgun (WGS) entry which is preliminary data.</text>
</comment>